<dbReference type="GO" id="GO:0009288">
    <property type="term" value="C:bacterial-type flagellum"/>
    <property type="evidence" value="ECO:0007669"/>
    <property type="project" value="InterPro"/>
</dbReference>
<proteinExistence type="inferred from homology"/>
<dbReference type="OrthoDB" id="5147699at2"/>
<evidence type="ECO:0000256" key="2">
    <source>
        <dbReference type="ARBA" id="ARBA00010004"/>
    </source>
</evidence>
<evidence type="ECO:0000256" key="9">
    <source>
        <dbReference type="ARBA" id="ARBA00023136"/>
    </source>
</evidence>
<keyword evidence="8" id="KW-0653">Protein transport</keyword>
<dbReference type="GO" id="GO:0006935">
    <property type="term" value="P:chemotaxis"/>
    <property type="evidence" value="ECO:0007669"/>
    <property type="project" value="UniProtKB-KW"/>
</dbReference>
<evidence type="ECO:0000256" key="3">
    <source>
        <dbReference type="ARBA" id="ARBA00020392"/>
    </source>
</evidence>
<comment type="subcellular location">
    <subcellularLocation>
        <location evidence="1">Cell membrane</location>
        <topology evidence="1">Peripheral membrane protein</topology>
        <orientation evidence="1">Cytoplasmic side</orientation>
    </subcellularLocation>
</comment>
<dbReference type="InterPro" id="IPR012823">
    <property type="entry name" value="Flagell_FliJ"/>
</dbReference>
<keyword evidence="11" id="KW-0175">Coiled coil</keyword>
<organism evidence="12 13">
    <name type="scientific">Demequina mangrovi</name>
    <dbReference type="NCBI Taxonomy" id="1043493"/>
    <lineage>
        <taxon>Bacteria</taxon>
        <taxon>Bacillati</taxon>
        <taxon>Actinomycetota</taxon>
        <taxon>Actinomycetes</taxon>
        <taxon>Micrococcales</taxon>
        <taxon>Demequinaceae</taxon>
        <taxon>Demequina</taxon>
    </lineage>
</organism>
<evidence type="ECO:0000256" key="8">
    <source>
        <dbReference type="ARBA" id="ARBA00022927"/>
    </source>
</evidence>
<dbReference type="Proteomes" id="UP000183315">
    <property type="component" value="Unassembled WGS sequence"/>
</dbReference>
<reference evidence="13" key="1">
    <citation type="submission" date="2016-10" db="EMBL/GenBank/DDBJ databases">
        <authorList>
            <person name="Varghese N."/>
        </authorList>
    </citation>
    <scope>NUCLEOTIDE SEQUENCE [LARGE SCALE GENOMIC DNA]</scope>
    <source>
        <strain evidence="13">DSM 24868</strain>
    </source>
</reference>
<keyword evidence="12" id="KW-0282">Flagellum</keyword>
<sequence length="150" mass="16577">MTRRFPLAGLLRARELAEERAAAELAQANRARDEAATEVTRARSQLANLEFRDARLSSDAEAPDVSRSWSAAVAARASLAARVQELQTVLEVADRHAHGASGAWNQARTQASMIDRLRTRHEHEVAAEELRAEQVALDEAALRRASEEDR</sequence>
<dbReference type="eggNOG" id="COG2882">
    <property type="taxonomic scope" value="Bacteria"/>
</dbReference>
<keyword evidence="4" id="KW-0813">Transport</keyword>
<evidence type="ECO:0000256" key="10">
    <source>
        <dbReference type="ARBA" id="ARBA00023225"/>
    </source>
</evidence>
<keyword evidence="10" id="KW-1006">Bacterial flagellum protein export</keyword>
<name>A0A1H6ZRU4_9MICO</name>
<keyword evidence="12" id="KW-0966">Cell projection</keyword>
<accession>A0A1H6ZRU4</accession>
<feature type="coiled-coil region" evidence="11">
    <location>
        <begin position="14"/>
        <end position="52"/>
    </location>
</feature>
<evidence type="ECO:0000256" key="6">
    <source>
        <dbReference type="ARBA" id="ARBA00022500"/>
    </source>
</evidence>
<comment type="similarity">
    <text evidence="2">Belongs to the FliJ family.</text>
</comment>
<keyword evidence="9" id="KW-0472">Membrane</keyword>
<keyword evidence="12" id="KW-0969">Cilium</keyword>
<keyword evidence="6" id="KW-0145">Chemotaxis</keyword>
<protein>
    <recommendedName>
        <fullName evidence="3">Flagellar FliJ protein</fullName>
    </recommendedName>
</protein>
<dbReference type="AlphaFoldDB" id="A0A1H6ZRU4"/>
<evidence type="ECO:0000256" key="5">
    <source>
        <dbReference type="ARBA" id="ARBA00022475"/>
    </source>
</evidence>
<evidence type="ECO:0000256" key="1">
    <source>
        <dbReference type="ARBA" id="ARBA00004413"/>
    </source>
</evidence>
<evidence type="ECO:0000256" key="7">
    <source>
        <dbReference type="ARBA" id="ARBA00022795"/>
    </source>
</evidence>
<evidence type="ECO:0000313" key="12">
    <source>
        <dbReference type="EMBL" id="SEJ56189.1"/>
    </source>
</evidence>
<keyword evidence="13" id="KW-1185">Reference proteome</keyword>
<evidence type="ECO:0000256" key="4">
    <source>
        <dbReference type="ARBA" id="ARBA00022448"/>
    </source>
</evidence>
<keyword evidence="7" id="KW-1005">Bacterial flagellum biogenesis</keyword>
<keyword evidence="5" id="KW-1003">Cell membrane</keyword>
<dbReference type="GO" id="GO:0044781">
    <property type="term" value="P:bacterial-type flagellum organization"/>
    <property type="evidence" value="ECO:0007669"/>
    <property type="project" value="UniProtKB-KW"/>
</dbReference>
<dbReference type="Pfam" id="PF02050">
    <property type="entry name" value="FliJ"/>
    <property type="match status" value="1"/>
</dbReference>
<dbReference type="GO" id="GO:0005886">
    <property type="term" value="C:plasma membrane"/>
    <property type="evidence" value="ECO:0007669"/>
    <property type="project" value="UniProtKB-SubCell"/>
</dbReference>
<gene>
    <name evidence="12" type="ORF">SAMN05421637_2199</name>
</gene>
<dbReference type="STRING" id="1043493.SAMN05421637_2199"/>
<dbReference type="RefSeq" id="WP_042216967.1">
    <property type="nucleotide sequence ID" value="NZ_BBLU01000028.1"/>
</dbReference>
<dbReference type="EMBL" id="FNZI01000005">
    <property type="protein sequence ID" value="SEJ56189.1"/>
    <property type="molecule type" value="Genomic_DNA"/>
</dbReference>
<dbReference type="GO" id="GO:0015031">
    <property type="term" value="P:protein transport"/>
    <property type="evidence" value="ECO:0007669"/>
    <property type="project" value="UniProtKB-KW"/>
</dbReference>
<dbReference type="InterPro" id="IPR053716">
    <property type="entry name" value="Flag_assembly_chemotaxis_eff"/>
</dbReference>
<dbReference type="GO" id="GO:0071973">
    <property type="term" value="P:bacterial-type flagellum-dependent cell motility"/>
    <property type="evidence" value="ECO:0007669"/>
    <property type="project" value="InterPro"/>
</dbReference>
<evidence type="ECO:0000313" key="13">
    <source>
        <dbReference type="Proteomes" id="UP000183315"/>
    </source>
</evidence>
<dbReference type="Gene3D" id="1.10.287.1700">
    <property type="match status" value="1"/>
</dbReference>
<evidence type="ECO:0000256" key="11">
    <source>
        <dbReference type="SAM" id="Coils"/>
    </source>
</evidence>